<feature type="compositionally biased region" description="Basic and acidic residues" evidence="1">
    <location>
        <begin position="17"/>
        <end position="29"/>
    </location>
</feature>
<dbReference type="EMBL" id="CAJVCH010255540">
    <property type="protein sequence ID" value="CAG7733761.1"/>
    <property type="molecule type" value="Genomic_DNA"/>
</dbReference>
<evidence type="ECO:0000313" key="2">
    <source>
        <dbReference type="EMBL" id="CAG7733761.1"/>
    </source>
</evidence>
<feature type="non-terminal residue" evidence="2">
    <location>
        <position position="29"/>
    </location>
</feature>
<keyword evidence="3" id="KW-1185">Reference proteome</keyword>
<evidence type="ECO:0000313" key="3">
    <source>
        <dbReference type="Proteomes" id="UP000708208"/>
    </source>
</evidence>
<comment type="caution">
    <text evidence="2">The sequence shown here is derived from an EMBL/GenBank/DDBJ whole genome shotgun (WGS) entry which is preliminary data.</text>
</comment>
<dbReference type="AlphaFoldDB" id="A0A8J2PE19"/>
<name>A0A8J2PE19_9HEXA</name>
<proteinExistence type="predicted"/>
<accession>A0A8J2PE19</accession>
<feature type="region of interest" description="Disordered" evidence="1">
    <location>
        <begin position="1"/>
        <end position="29"/>
    </location>
</feature>
<protein>
    <submittedName>
        <fullName evidence="2">Uncharacterized protein</fullName>
    </submittedName>
</protein>
<gene>
    <name evidence="2" type="ORF">AFUS01_LOCUS22184</name>
</gene>
<sequence length="29" mass="3168">MSEGGGCEDKEDISVLEAEKEQNLDKQDA</sequence>
<dbReference type="Proteomes" id="UP000708208">
    <property type="component" value="Unassembled WGS sequence"/>
</dbReference>
<evidence type="ECO:0000256" key="1">
    <source>
        <dbReference type="SAM" id="MobiDB-lite"/>
    </source>
</evidence>
<organism evidence="2 3">
    <name type="scientific">Allacma fusca</name>
    <dbReference type="NCBI Taxonomy" id="39272"/>
    <lineage>
        <taxon>Eukaryota</taxon>
        <taxon>Metazoa</taxon>
        <taxon>Ecdysozoa</taxon>
        <taxon>Arthropoda</taxon>
        <taxon>Hexapoda</taxon>
        <taxon>Collembola</taxon>
        <taxon>Symphypleona</taxon>
        <taxon>Sminthuridae</taxon>
        <taxon>Allacma</taxon>
    </lineage>
</organism>
<reference evidence="2" key="1">
    <citation type="submission" date="2021-06" db="EMBL/GenBank/DDBJ databases">
        <authorList>
            <person name="Hodson N. C."/>
            <person name="Mongue J. A."/>
            <person name="Jaron S. K."/>
        </authorList>
    </citation>
    <scope>NUCLEOTIDE SEQUENCE</scope>
</reference>